<keyword evidence="12" id="KW-1185">Reference proteome</keyword>
<dbReference type="InterPro" id="IPR005829">
    <property type="entry name" value="Sugar_transporter_CS"/>
</dbReference>
<evidence type="ECO:0000256" key="5">
    <source>
        <dbReference type="ARBA" id="ARBA00022692"/>
    </source>
</evidence>
<dbReference type="InterPro" id="IPR036259">
    <property type="entry name" value="MFS_trans_sf"/>
</dbReference>
<dbReference type="NCBIfam" id="TIGR00879">
    <property type="entry name" value="SP"/>
    <property type="match status" value="2"/>
</dbReference>
<feature type="transmembrane region" description="Helical" evidence="9">
    <location>
        <begin position="504"/>
        <end position="523"/>
    </location>
</feature>
<dbReference type="InterPro" id="IPR005828">
    <property type="entry name" value="MFS_sugar_transport-like"/>
</dbReference>
<keyword evidence="6" id="KW-0769">Symport</keyword>
<feature type="transmembrane region" description="Helical" evidence="9">
    <location>
        <begin position="49"/>
        <end position="68"/>
    </location>
</feature>
<evidence type="ECO:0000256" key="3">
    <source>
        <dbReference type="ARBA" id="ARBA00022448"/>
    </source>
</evidence>
<evidence type="ECO:0000256" key="6">
    <source>
        <dbReference type="ARBA" id="ARBA00022847"/>
    </source>
</evidence>
<sequence>MVGSILMGYGPNYTILMLGRCVAGIGVGFALLIAPIYSIEISSAKSRGFLASLPELCIGIGILLGYVVNYLLGKLSLKLGWRLMLGIAAIPSLALAFGILAMPESPRWLVMQGHLGKAKKVLLQISDTEQEAELRFKEIKIAVGIDENDLEKMVKPPKKNNGEGVWKELVVRPSYPVRWILIAAVGIHFFEHATGIEAVMLYSPRIFKKAGVTSKDKLLLTTIGVGITKVFFLLMATFLLDKVGRRRLLLVSTGGMICSLLVLGFDLTMVDMTQEELLWALALSIVATYMYVAFFNIGLGPVTWVYSSEIFPLNLRAQGASIGVAVNRLTNAAISMSFISIYKTITIGGAFFMFAGISILAWIFFYFFLPETKGRALEEMEMIFSKNNKGNVTTEIDITPNTRHKPNLWPYHPHDDPCLQHIHKSTNKRKKEHNIKYNTTYSITETSMIHYTISLHTYNAITKPDSNIIMPYAEKVTPSLSHICLVPFIYHNIMELGNKEHNGSTYATACAIVTSMISIIFGYDTGVMSGAMIFIKEDLGISDTQQEVLAGILNICALVGSLTAGRTADYIGRRYTITVASILFMVGSILMGYGPNYTILMFGRCVAGIGVGFALLIAPIYSIEISSAKSRGFLASLPELCIGIGILLGYVVNYLLGKLSLKLGWRLMLGIAAIPSLALAFGILAMPESPRWLVMQGHLGKAKKVLLQISDTEQEAELRFKEIKIAVGIDENDLEKMVKPPKKNNGEGVWKELVVRPSYPVRWILIAAVGIHFFEHATGIEAVMLYSPRIFKKAGVTSKDKLLLTTIGVGITKVFFLLMATFLLDKVGRRRLLLVSTGGMICSLLVLGFSLTMVDMTQKELLWALALSIVATYMYVAFFNIGLGPVTWVYSSEIFPLNLRAQGASIGVAVNRLTNAAISMSFISIYKTITIGGAFFMFAGISILAWIFFYFFLPETKGRALEEMETIFNKNNKGNVTTEIE</sequence>
<dbReference type="GO" id="GO:0015293">
    <property type="term" value="F:symporter activity"/>
    <property type="evidence" value="ECO:0007669"/>
    <property type="project" value="UniProtKB-KW"/>
</dbReference>
<feature type="transmembrane region" description="Helical" evidence="9">
    <location>
        <begin position="830"/>
        <end position="849"/>
    </location>
</feature>
<feature type="transmembrane region" description="Helical" evidence="9">
    <location>
        <begin position="599"/>
        <end position="621"/>
    </location>
</feature>
<feature type="transmembrane region" description="Helical" evidence="9">
    <location>
        <begin position="861"/>
        <end position="883"/>
    </location>
</feature>
<dbReference type="PRINTS" id="PR00171">
    <property type="entry name" value="SUGRTRNSPORT"/>
</dbReference>
<protein>
    <submittedName>
        <fullName evidence="11">Polyol transporter 6</fullName>
    </submittedName>
</protein>
<feature type="transmembrane region" description="Helical" evidence="9">
    <location>
        <begin position="80"/>
        <end position="102"/>
    </location>
</feature>
<feature type="transmembrane region" description="Helical" evidence="9">
    <location>
        <begin position="345"/>
        <end position="369"/>
    </location>
</feature>
<dbReference type="FunFam" id="1.20.1250.20:FF:000025">
    <property type="entry name" value="probable polyol transporter 4"/>
    <property type="match status" value="2"/>
</dbReference>
<dbReference type="Proteomes" id="UP000075243">
    <property type="component" value="Unassembled WGS sequence"/>
</dbReference>
<feature type="transmembrane region" description="Helical" evidence="9">
    <location>
        <begin position="15"/>
        <end position="37"/>
    </location>
</feature>
<gene>
    <name evidence="11" type="ORF">KK1_035817</name>
</gene>
<feature type="transmembrane region" description="Helical" evidence="9">
    <location>
        <begin position="575"/>
        <end position="593"/>
    </location>
</feature>
<name>A0A151RK10_CAJCA</name>
<feature type="transmembrane region" description="Helical" evidence="9">
    <location>
        <begin position="277"/>
        <end position="299"/>
    </location>
</feature>
<dbReference type="GO" id="GO:0015144">
    <property type="term" value="F:carbohydrate transmembrane transporter activity"/>
    <property type="evidence" value="ECO:0007669"/>
    <property type="project" value="InterPro"/>
</dbReference>
<dbReference type="Pfam" id="PF00083">
    <property type="entry name" value="Sugar_tr"/>
    <property type="match status" value="2"/>
</dbReference>
<keyword evidence="4" id="KW-0762">Sugar transport</keyword>
<feature type="domain" description="Major facilitator superfamily (MFS) profile" evidence="10">
    <location>
        <begin position="510"/>
        <end position="957"/>
    </location>
</feature>
<dbReference type="OMA" id="FIFNITC"/>
<dbReference type="AlphaFoldDB" id="A0A151RK10"/>
<dbReference type="InterPro" id="IPR020846">
    <property type="entry name" value="MFS_dom"/>
</dbReference>
<dbReference type="GO" id="GO:0016020">
    <property type="term" value="C:membrane"/>
    <property type="evidence" value="ECO:0007669"/>
    <property type="project" value="UniProtKB-SubCell"/>
</dbReference>
<organism evidence="11 12">
    <name type="scientific">Cajanus cajan</name>
    <name type="common">Pigeon pea</name>
    <name type="synonym">Cajanus indicus</name>
    <dbReference type="NCBI Taxonomy" id="3821"/>
    <lineage>
        <taxon>Eukaryota</taxon>
        <taxon>Viridiplantae</taxon>
        <taxon>Streptophyta</taxon>
        <taxon>Embryophyta</taxon>
        <taxon>Tracheophyta</taxon>
        <taxon>Spermatophyta</taxon>
        <taxon>Magnoliopsida</taxon>
        <taxon>eudicotyledons</taxon>
        <taxon>Gunneridae</taxon>
        <taxon>Pentapetalae</taxon>
        <taxon>rosids</taxon>
        <taxon>fabids</taxon>
        <taxon>Fabales</taxon>
        <taxon>Fabaceae</taxon>
        <taxon>Papilionoideae</taxon>
        <taxon>50 kb inversion clade</taxon>
        <taxon>NPAAA clade</taxon>
        <taxon>indigoferoid/millettioid clade</taxon>
        <taxon>Phaseoleae</taxon>
        <taxon>Cajanus</taxon>
    </lineage>
</organism>
<keyword evidence="5 9" id="KW-0812">Transmembrane</keyword>
<evidence type="ECO:0000256" key="9">
    <source>
        <dbReference type="SAM" id="Phobius"/>
    </source>
</evidence>
<dbReference type="PROSITE" id="PS00216">
    <property type="entry name" value="SUGAR_TRANSPORT_1"/>
    <property type="match status" value="1"/>
</dbReference>
<keyword evidence="7 9" id="KW-1133">Transmembrane helix</keyword>
<dbReference type="PANTHER" id="PTHR23500:SF453">
    <property type="entry name" value="POLYOL TRANSPORTER 3-RELATED"/>
    <property type="match status" value="1"/>
</dbReference>
<dbReference type="PROSITE" id="PS50850">
    <property type="entry name" value="MFS"/>
    <property type="match status" value="2"/>
</dbReference>
<feature type="transmembrane region" description="Helical" evidence="9">
    <location>
        <begin position="633"/>
        <end position="652"/>
    </location>
</feature>
<comment type="subcellular location">
    <subcellularLocation>
        <location evidence="1">Membrane</location>
        <topology evidence="1">Multi-pass membrane protein</topology>
    </subcellularLocation>
</comment>
<dbReference type="InterPro" id="IPR045262">
    <property type="entry name" value="STP/PLT_plant"/>
</dbReference>
<feature type="domain" description="Major facilitator superfamily (MFS) profile" evidence="10">
    <location>
        <begin position="1"/>
        <end position="373"/>
    </location>
</feature>
<feature type="transmembrane region" description="Helical" evidence="9">
    <location>
        <begin position="548"/>
        <end position="568"/>
    </location>
</feature>
<dbReference type="PROSITE" id="PS00217">
    <property type="entry name" value="SUGAR_TRANSPORT_2"/>
    <property type="match status" value="2"/>
</dbReference>
<keyword evidence="8 9" id="KW-0472">Membrane</keyword>
<reference evidence="11" key="1">
    <citation type="journal article" date="2012" name="Nat. Biotechnol.">
        <title>Draft genome sequence of pigeonpea (Cajanus cajan), an orphan legume crop of resource-poor farmers.</title>
        <authorList>
            <person name="Varshney R.K."/>
            <person name="Chen W."/>
            <person name="Li Y."/>
            <person name="Bharti A.K."/>
            <person name="Saxena R.K."/>
            <person name="Schlueter J.A."/>
            <person name="Donoghue M.T."/>
            <person name="Azam S."/>
            <person name="Fan G."/>
            <person name="Whaley A.M."/>
            <person name="Farmer A.D."/>
            <person name="Sheridan J."/>
            <person name="Iwata A."/>
            <person name="Tuteja R."/>
            <person name="Penmetsa R.V."/>
            <person name="Wu W."/>
            <person name="Upadhyaya H.D."/>
            <person name="Yang S.P."/>
            <person name="Shah T."/>
            <person name="Saxena K.B."/>
            <person name="Michael T."/>
            <person name="McCombie W.R."/>
            <person name="Yang B."/>
            <person name="Zhang G."/>
            <person name="Yang H."/>
            <person name="Wang J."/>
            <person name="Spillane C."/>
            <person name="Cook D.R."/>
            <person name="May G.D."/>
            <person name="Xu X."/>
            <person name="Jackson S.A."/>
        </authorList>
    </citation>
    <scope>NUCLEOTIDE SEQUENCE [LARGE SCALE GENOMIC DNA]</scope>
</reference>
<proteinExistence type="inferred from homology"/>
<dbReference type="Gene3D" id="1.20.1250.20">
    <property type="entry name" value="MFS general substrate transporter like domains"/>
    <property type="match status" value="2"/>
</dbReference>
<dbReference type="EMBL" id="KQ483700">
    <property type="protein sequence ID" value="KYP42785.1"/>
    <property type="molecule type" value="Genomic_DNA"/>
</dbReference>
<evidence type="ECO:0000313" key="12">
    <source>
        <dbReference type="Proteomes" id="UP000075243"/>
    </source>
</evidence>
<keyword evidence="3" id="KW-0813">Transport</keyword>
<feature type="transmembrane region" description="Helical" evidence="9">
    <location>
        <begin position="664"/>
        <end position="686"/>
    </location>
</feature>
<comment type="similarity">
    <text evidence="2">Belongs to the major facilitator superfamily. Sugar transporter (TC 2.A.1.1) family.</text>
</comment>
<evidence type="ECO:0000256" key="2">
    <source>
        <dbReference type="ARBA" id="ARBA00010992"/>
    </source>
</evidence>
<accession>A0A151RK10</accession>
<feature type="transmembrane region" description="Helical" evidence="9">
    <location>
        <begin position="802"/>
        <end position="824"/>
    </location>
</feature>
<evidence type="ECO:0000256" key="4">
    <source>
        <dbReference type="ARBA" id="ARBA00022597"/>
    </source>
</evidence>
<dbReference type="Gramene" id="C.cajan_32490.t">
    <property type="protein sequence ID" value="C.cajan_32490.t"/>
    <property type="gene ID" value="C.cajan_32490"/>
</dbReference>
<evidence type="ECO:0000256" key="8">
    <source>
        <dbReference type="ARBA" id="ARBA00023136"/>
    </source>
</evidence>
<feature type="transmembrane region" description="Helical" evidence="9">
    <location>
        <begin position="929"/>
        <end position="953"/>
    </location>
</feature>
<evidence type="ECO:0000256" key="1">
    <source>
        <dbReference type="ARBA" id="ARBA00004141"/>
    </source>
</evidence>
<dbReference type="PANTHER" id="PTHR23500">
    <property type="entry name" value="SOLUTE CARRIER FAMILY 2, FACILITATED GLUCOSE TRANSPORTER"/>
    <property type="match status" value="1"/>
</dbReference>
<evidence type="ECO:0000259" key="10">
    <source>
        <dbReference type="PROSITE" id="PS50850"/>
    </source>
</evidence>
<dbReference type="SUPFAM" id="SSF103473">
    <property type="entry name" value="MFS general substrate transporter"/>
    <property type="match status" value="2"/>
</dbReference>
<feature type="transmembrane region" description="Helical" evidence="9">
    <location>
        <begin position="218"/>
        <end position="240"/>
    </location>
</feature>
<feature type="transmembrane region" description="Helical" evidence="9">
    <location>
        <begin position="246"/>
        <end position="265"/>
    </location>
</feature>
<dbReference type="InterPro" id="IPR003663">
    <property type="entry name" value="Sugar/inositol_transpt"/>
</dbReference>
<evidence type="ECO:0000313" key="11">
    <source>
        <dbReference type="EMBL" id="KYP42785.1"/>
    </source>
</evidence>
<evidence type="ECO:0000256" key="7">
    <source>
        <dbReference type="ARBA" id="ARBA00022989"/>
    </source>
</evidence>